<sequence>MAAEFNEYSGRAGMYRLLAAFPEQGPQYKKVLDQALNDPQLRDIVSHLVGVAFGGYVIKAEGDLSAAIELINSELRTVEDLDSLG</sequence>
<dbReference type="AlphaFoldDB" id="A0A2U3PA03"/>
<protein>
    <submittedName>
        <fullName evidence="1">Uncharacterized protein</fullName>
    </submittedName>
</protein>
<dbReference type="Proteomes" id="UP000240424">
    <property type="component" value="Unassembled WGS sequence"/>
</dbReference>
<accession>A0A2U3PA03</accession>
<evidence type="ECO:0000313" key="1">
    <source>
        <dbReference type="EMBL" id="SPM40597.1"/>
    </source>
</evidence>
<dbReference type="RefSeq" id="WP_077079368.1">
    <property type="nucleotide sequence ID" value="NZ_FUEZ01000004.1"/>
</dbReference>
<name>A0A2U3PA03_9MYCO</name>
<dbReference type="EMBL" id="FUEZ01000004">
    <property type="protein sequence ID" value="SPM40597.1"/>
    <property type="molecule type" value="Genomic_DNA"/>
</dbReference>
<reference evidence="1 2" key="1">
    <citation type="submission" date="2017-01" db="EMBL/GenBank/DDBJ databases">
        <authorList>
            <consortium name="Urmite Genomes"/>
        </authorList>
    </citation>
    <scope>NUCLEOTIDE SEQUENCE [LARGE SCALE GENOMIC DNA]</scope>
    <source>
        <strain evidence="1 2">AB215</strain>
    </source>
</reference>
<dbReference type="STRING" id="1841861.GCA_900157365_01118"/>
<proteinExistence type="predicted"/>
<keyword evidence="2" id="KW-1185">Reference proteome</keyword>
<evidence type="ECO:0000313" key="2">
    <source>
        <dbReference type="Proteomes" id="UP000240424"/>
    </source>
</evidence>
<gene>
    <name evidence="1" type="ORF">MNAB215_2798</name>
</gene>
<organism evidence="1 2">
    <name type="scientific">Mycobacterium numidiamassiliense</name>
    <dbReference type="NCBI Taxonomy" id="1841861"/>
    <lineage>
        <taxon>Bacteria</taxon>
        <taxon>Bacillati</taxon>
        <taxon>Actinomycetota</taxon>
        <taxon>Actinomycetes</taxon>
        <taxon>Mycobacteriales</taxon>
        <taxon>Mycobacteriaceae</taxon>
        <taxon>Mycobacterium</taxon>
    </lineage>
</organism>